<feature type="transmembrane region" description="Helical" evidence="1">
    <location>
        <begin position="51"/>
        <end position="72"/>
    </location>
</feature>
<keyword evidence="1" id="KW-0472">Membrane</keyword>
<accession>A0A1I5UMD0</accession>
<dbReference type="Proteomes" id="UP000198727">
    <property type="component" value="Unassembled WGS sequence"/>
</dbReference>
<gene>
    <name evidence="2" type="ORF">SAMN05421810_10430</name>
</gene>
<evidence type="ECO:0000313" key="2">
    <source>
        <dbReference type="EMBL" id="SFP96382.1"/>
    </source>
</evidence>
<protein>
    <submittedName>
        <fullName evidence="2">Uncharacterized protein</fullName>
    </submittedName>
</protein>
<dbReference type="AlphaFoldDB" id="A0A1I5UMD0"/>
<reference evidence="3" key="1">
    <citation type="submission" date="2016-10" db="EMBL/GenBank/DDBJ databases">
        <authorList>
            <person name="Varghese N."/>
            <person name="Submissions S."/>
        </authorList>
    </citation>
    <scope>NUCLEOTIDE SEQUENCE [LARGE SCALE GENOMIC DNA]</scope>
    <source>
        <strain evidence="3">CGMCC 4.5579</strain>
    </source>
</reference>
<keyword evidence="1" id="KW-0812">Transmembrane</keyword>
<dbReference type="EMBL" id="FOWW01000004">
    <property type="protein sequence ID" value="SFP96382.1"/>
    <property type="molecule type" value="Genomic_DNA"/>
</dbReference>
<organism evidence="2 3">
    <name type="scientific">Amycolatopsis arida</name>
    <dbReference type="NCBI Taxonomy" id="587909"/>
    <lineage>
        <taxon>Bacteria</taxon>
        <taxon>Bacillati</taxon>
        <taxon>Actinomycetota</taxon>
        <taxon>Actinomycetes</taxon>
        <taxon>Pseudonocardiales</taxon>
        <taxon>Pseudonocardiaceae</taxon>
        <taxon>Amycolatopsis</taxon>
    </lineage>
</organism>
<keyword evidence="1" id="KW-1133">Transmembrane helix</keyword>
<name>A0A1I5UMD0_9PSEU</name>
<evidence type="ECO:0000256" key="1">
    <source>
        <dbReference type="SAM" id="Phobius"/>
    </source>
</evidence>
<keyword evidence="3" id="KW-1185">Reference proteome</keyword>
<evidence type="ECO:0000313" key="3">
    <source>
        <dbReference type="Proteomes" id="UP000198727"/>
    </source>
</evidence>
<sequence>MAVRDLVIGVGTISALWSRAPVKRWFELGVAVEAVELAAIRRRRKELGTAVDAWTLLTALGALGGAVIAIAIKDDRSIA</sequence>
<proteinExistence type="predicted"/>